<gene>
    <name evidence="5" type="ORF">V7S43_006012</name>
</gene>
<keyword evidence="6" id="KW-1185">Reference proteome</keyword>
<proteinExistence type="predicted"/>
<evidence type="ECO:0000256" key="3">
    <source>
        <dbReference type="ARBA" id="ARBA00023002"/>
    </source>
</evidence>
<dbReference type="InterPro" id="IPR050765">
    <property type="entry name" value="Riboflavin_Biosynth_HTPR"/>
</dbReference>
<dbReference type="SUPFAM" id="SSF53597">
    <property type="entry name" value="Dihydrofolate reductase-like"/>
    <property type="match status" value="1"/>
</dbReference>
<dbReference type="PANTHER" id="PTHR38011">
    <property type="entry name" value="DIHYDROFOLATE REDUCTASE FAMILY PROTEIN (AFU_ORTHOLOGUE AFUA_8G06820)"/>
    <property type="match status" value="1"/>
</dbReference>
<organism evidence="5 6">
    <name type="scientific">Phytophthora oleae</name>
    <dbReference type="NCBI Taxonomy" id="2107226"/>
    <lineage>
        <taxon>Eukaryota</taxon>
        <taxon>Sar</taxon>
        <taxon>Stramenopiles</taxon>
        <taxon>Oomycota</taxon>
        <taxon>Peronosporomycetes</taxon>
        <taxon>Peronosporales</taxon>
        <taxon>Peronosporaceae</taxon>
        <taxon>Phytophthora</taxon>
    </lineage>
</organism>
<evidence type="ECO:0000313" key="6">
    <source>
        <dbReference type="Proteomes" id="UP001632037"/>
    </source>
</evidence>
<dbReference type="InterPro" id="IPR024072">
    <property type="entry name" value="DHFR-like_dom_sf"/>
</dbReference>
<name>A0ABD3FQV6_9STRA</name>
<evidence type="ECO:0000256" key="1">
    <source>
        <dbReference type="ARBA" id="ARBA00005104"/>
    </source>
</evidence>
<feature type="domain" description="Bacterial bifunctional deaminase-reductase C-terminal" evidence="4">
    <location>
        <begin position="33"/>
        <end position="250"/>
    </location>
</feature>
<reference evidence="5 6" key="1">
    <citation type="submission" date="2024-09" db="EMBL/GenBank/DDBJ databases">
        <title>Genome sequencing and assembly of Phytophthora oleae, isolate VK10A, causative agent of rot of olive drupes.</title>
        <authorList>
            <person name="Conti Taguali S."/>
            <person name="Riolo M."/>
            <person name="La Spada F."/>
            <person name="Cacciola S.O."/>
            <person name="Dionisio G."/>
        </authorList>
    </citation>
    <scope>NUCLEOTIDE SEQUENCE [LARGE SCALE GENOMIC DNA]</scope>
    <source>
        <strain evidence="5 6">VK10A</strain>
    </source>
</reference>
<dbReference type="PANTHER" id="PTHR38011:SF7">
    <property type="entry name" value="2,5-DIAMINO-6-RIBOSYLAMINO-4(3H)-PYRIMIDINONE 5'-PHOSPHATE REDUCTASE"/>
    <property type="match status" value="1"/>
</dbReference>
<dbReference type="Pfam" id="PF01872">
    <property type="entry name" value="RibD_C"/>
    <property type="match status" value="1"/>
</dbReference>
<evidence type="ECO:0000256" key="2">
    <source>
        <dbReference type="ARBA" id="ARBA00022857"/>
    </source>
</evidence>
<dbReference type="EMBL" id="JBIMZQ010000010">
    <property type="protein sequence ID" value="KAL3668716.1"/>
    <property type="molecule type" value="Genomic_DNA"/>
</dbReference>
<evidence type="ECO:0000313" key="5">
    <source>
        <dbReference type="EMBL" id="KAL3668716.1"/>
    </source>
</evidence>
<comment type="pathway">
    <text evidence="1">Cofactor biosynthesis; riboflavin biosynthesis.</text>
</comment>
<evidence type="ECO:0000259" key="4">
    <source>
        <dbReference type="Pfam" id="PF01872"/>
    </source>
</evidence>
<sequence>MSATMQQGIRRQVCEAQENWTRKCDASQKAAMPFVTLTYAQSIDGSLTAERGKPTLLSGPASMKMTHILRTVHDGIMVGVGTIIADNPSLNARLAEGKNPRPIVIDTNLRCPTDIKLFTLPTCENPILLCARGLQDPGEDLLETVVQVKAFLTKYNVSDAEILRRKQVIEKLGARVIECETTQGEDGCAHVHLRDAFRVLKEIGINSVMVEGGSAILTSCLQEAAQRPLINLVVVTIAPTFIGGLRAVDGLLSPSTSAEPTARIFPRLTQPRYHVLEEDLVIIGHLEH</sequence>
<comment type="caution">
    <text evidence="5">The sequence shown here is derived from an EMBL/GenBank/DDBJ whole genome shotgun (WGS) entry which is preliminary data.</text>
</comment>
<protein>
    <recommendedName>
        <fullName evidence="4">Bacterial bifunctional deaminase-reductase C-terminal domain-containing protein</fullName>
    </recommendedName>
</protein>
<dbReference type="Gene3D" id="3.40.430.10">
    <property type="entry name" value="Dihydrofolate Reductase, subunit A"/>
    <property type="match status" value="1"/>
</dbReference>
<keyword evidence="2" id="KW-0521">NADP</keyword>
<dbReference type="AlphaFoldDB" id="A0ABD3FQV6"/>
<dbReference type="GO" id="GO:0016491">
    <property type="term" value="F:oxidoreductase activity"/>
    <property type="evidence" value="ECO:0007669"/>
    <property type="project" value="UniProtKB-KW"/>
</dbReference>
<dbReference type="InterPro" id="IPR002734">
    <property type="entry name" value="RibDG_C"/>
</dbReference>
<keyword evidence="3" id="KW-0560">Oxidoreductase</keyword>
<accession>A0ABD3FQV6</accession>
<dbReference type="Proteomes" id="UP001632037">
    <property type="component" value="Unassembled WGS sequence"/>
</dbReference>